<proteinExistence type="predicted"/>
<comment type="caution">
    <text evidence="1">The sequence shown here is derived from an EMBL/GenBank/DDBJ whole genome shotgun (WGS) entry which is preliminary data.</text>
</comment>
<dbReference type="GeneID" id="64696108"/>
<dbReference type="Proteomes" id="UP000823399">
    <property type="component" value="Unassembled WGS sequence"/>
</dbReference>
<organism evidence="1 2">
    <name type="scientific">Suillus discolor</name>
    <dbReference type="NCBI Taxonomy" id="1912936"/>
    <lineage>
        <taxon>Eukaryota</taxon>
        <taxon>Fungi</taxon>
        <taxon>Dikarya</taxon>
        <taxon>Basidiomycota</taxon>
        <taxon>Agaricomycotina</taxon>
        <taxon>Agaricomycetes</taxon>
        <taxon>Agaricomycetidae</taxon>
        <taxon>Boletales</taxon>
        <taxon>Suillineae</taxon>
        <taxon>Suillaceae</taxon>
        <taxon>Suillus</taxon>
    </lineage>
</organism>
<dbReference type="RefSeq" id="XP_041291287.1">
    <property type="nucleotide sequence ID" value="XM_041433849.1"/>
</dbReference>
<sequence>MWKKDILITGRTKDALLPTTVCEVVLHATTVDVIYDRGIVSTAIADRRPFEDSNMVFTKFIGSIIKQRTNKASRPFLSDYLTACIDSNSIAVRWKGSGRIQWYSRLQSPLLANTLMMALSSANVLVIAAKFNLKNELQHLRRDGVVFDYCDPIRLIATTAIGGLEGQLFGLEHHGGLKRNGEIEIRHVVESASMEGRKRLGVS</sequence>
<accession>A0A9P7F3U7</accession>
<evidence type="ECO:0000313" key="1">
    <source>
        <dbReference type="EMBL" id="KAG2105533.1"/>
    </source>
</evidence>
<dbReference type="EMBL" id="JABBWM010000038">
    <property type="protein sequence ID" value="KAG2105533.1"/>
    <property type="molecule type" value="Genomic_DNA"/>
</dbReference>
<reference evidence="1" key="1">
    <citation type="journal article" date="2020" name="New Phytol.">
        <title>Comparative genomics reveals dynamic genome evolution in host specialist ectomycorrhizal fungi.</title>
        <authorList>
            <person name="Lofgren L.A."/>
            <person name="Nguyen N.H."/>
            <person name="Vilgalys R."/>
            <person name="Ruytinx J."/>
            <person name="Liao H.L."/>
            <person name="Branco S."/>
            <person name="Kuo A."/>
            <person name="LaButti K."/>
            <person name="Lipzen A."/>
            <person name="Andreopoulos W."/>
            <person name="Pangilinan J."/>
            <person name="Riley R."/>
            <person name="Hundley H."/>
            <person name="Na H."/>
            <person name="Barry K."/>
            <person name="Grigoriev I.V."/>
            <person name="Stajich J.E."/>
            <person name="Kennedy P.G."/>
        </authorList>
    </citation>
    <scope>NUCLEOTIDE SEQUENCE</scope>
    <source>
        <strain evidence="1">FC423</strain>
    </source>
</reference>
<gene>
    <name evidence="1" type="ORF">F5147DRAFT_654196</name>
</gene>
<protein>
    <submittedName>
        <fullName evidence="1">Uncharacterized protein</fullName>
    </submittedName>
</protein>
<name>A0A9P7F3U7_9AGAM</name>
<evidence type="ECO:0000313" key="2">
    <source>
        <dbReference type="Proteomes" id="UP000823399"/>
    </source>
</evidence>
<dbReference type="AlphaFoldDB" id="A0A9P7F3U7"/>
<keyword evidence="2" id="KW-1185">Reference proteome</keyword>